<dbReference type="Pfam" id="PF13146">
    <property type="entry name" value="TRL"/>
    <property type="match status" value="1"/>
</dbReference>
<sequence length="78" mass="8428">MQGSIYTDQTVGFYSNGQESKKEGEACAYSAFGLLAWGDASVRKSQSQGLIYKINTIEQVSFSILGCYAKVCTVTKGN</sequence>
<accession>A0A4R9M2S7</accession>
<evidence type="ECO:0000313" key="2">
    <source>
        <dbReference type="Proteomes" id="UP000298058"/>
    </source>
</evidence>
<protein>
    <submittedName>
        <fullName evidence="1">TRL-like family protein</fullName>
    </submittedName>
</protein>
<gene>
    <name evidence="1" type="ORF">EHS15_03480</name>
</gene>
<dbReference type="EMBL" id="RQHW01000013">
    <property type="protein sequence ID" value="TGN20291.1"/>
    <property type="molecule type" value="Genomic_DNA"/>
</dbReference>
<dbReference type="Proteomes" id="UP000298058">
    <property type="component" value="Unassembled WGS sequence"/>
</dbReference>
<comment type="caution">
    <text evidence="1">The sequence shown here is derived from an EMBL/GenBank/DDBJ whole genome shotgun (WGS) entry which is preliminary data.</text>
</comment>
<organism evidence="1 2">
    <name type="scientific">Leptospira idonii</name>
    <dbReference type="NCBI Taxonomy" id="1193500"/>
    <lineage>
        <taxon>Bacteria</taxon>
        <taxon>Pseudomonadati</taxon>
        <taxon>Spirochaetota</taxon>
        <taxon>Spirochaetia</taxon>
        <taxon>Leptospirales</taxon>
        <taxon>Leptospiraceae</taxon>
        <taxon>Leptospira</taxon>
    </lineage>
</organism>
<proteinExistence type="predicted"/>
<dbReference type="OrthoDB" id="9800727at2"/>
<dbReference type="AlphaFoldDB" id="A0A4R9M2S7"/>
<evidence type="ECO:0000313" key="1">
    <source>
        <dbReference type="EMBL" id="TGN20291.1"/>
    </source>
</evidence>
<dbReference type="RefSeq" id="WP_135759156.1">
    <property type="nucleotide sequence ID" value="NZ_RQHW01000013.1"/>
</dbReference>
<dbReference type="InterPro" id="IPR025113">
    <property type="entry name" value="TRL-like"/>
</dbReference>
<name>A0A4R9M2S7_9LEPT</name>
<keyword evidence="2" id="KW-1185">Reference proteome</keyword>
<reference evidence="1" key="1">
    <citation type="journal article" date="2019" name="PLoS Negl. Trop. Dis.">
        <title>Revisiting the worldwide diversity of Leptospira species in the environment.</title>
        <authorList>
            <person name="Vincent A.T."/>
            <person name="Schiettekatte O."/>
            <person name="Bourhy P."/>
            <person name="Veyrier F.J."/>
            <person name="Picardeau M."/>
        </authorList>
    </citation>
    <scope>NUCLEOTIDE SEQUENCE [LARGE SCALE GENOMIC DNA]</scope>
    <source>
        <strain evidence="1">201300427</strain>
    </source>
</reference>